<gene>
    <name evidence="4" type="ORF">SAMN05444417_1446</name>
</gene>
<dbReference type="Gene3D" id="1.10.1370.30">
    <property type="match status" value="1"/>
</dbReference>
<evidence type="ECO:0000256" key="3">
    <source>
        <dbReference type="PIRSR" id="PIRSR006615-2"/>
    </source>
</evidence>
<comment type="function">
    <text evidence="1">Broad specificity carboxypetidase that releases amino acids sequentially from the C-terminus, including neutral, aromatic, polar and basic residues.</text>
</comment>
<dbReference type="Pfam" id="PF02074">
    <property type="entry name" value="Peptidase_M32"/>
    <property type="match status" value="1"/>
</dbReference>
<dbReference type="PANTHER" id="PTHR34217:SF1">
    <property type="entry name" value="CARBOXYPEPTIDASE 1"/>
    <property type="match status" value="1"/>
</dbReference>
<dbReference type="Proteomes" id="UP000184292">
    <property type="component" value="Unassembled WGS sequence"/>
</dbReference>
<comment type="catalytic activity">
    <reaction evidence="1">
        <text>Release of a C-terminal amino acid with broad specificity, except for -Pro.</text>
        <dbReference type="EC" id="3.4.17.19"/>
    </reaction>
</comment>
<comment type="cofactor">
    <cofactor evidence="2">
        <name>Zn(2+)</name>
        <dbReference type="ChEBI" id="CHEBI:29105"/>
    </cofactor>
    <text evidence="2">Binds 1 zinc ion per subunit.</text>
</comment>
<keyword evidence="1" id="KW-0482">Metalloprotease</keyword>
<proteinExistence type="inferred from homology"/>
<reference evidence="4 5" key="1">
    <citation type="submission" date="2016-11" db="EMBL/GenBank/DDBJ databases">
        <authorList>
            <person name="Jaros S."/>
            <person name="Januszkiewicz K."/>
            <person name="Wedrychowicz H."/>
        </authorList>
    </citation>
    <scope>NUCLEOTIDE SEQUENCE [LARGE SCALE GENOMIC DNA]</scope>
    <source>
        <strain evidence="4 5">DSM 100565</strain>
    </source>
</reference>
<keyword evidence="1 2" id="KW-0479">Metal-binding</keyword>
<dbReference type="PANTHER" id="PTHR34217">
    <property type="entry name" value="METAL-DEPENDENT CARBOXYPEPTIDASE"/>
    <property type="match status" value="1"/>
</dbReference>
<dbReference type="GO" id="GO:0004181">
    <property type="term" value="F:metallocarboxypeptidase activity"/>
    <property type="evidence" value="ECO:0007669"/>
    <property type="project" value="UniProtKB-UniRule"/>
</dbReference>
<keyword evidence="1" id="KW-0378">Hydrolase</keyword>
<sequence>MSLDRMLTLAGQVNDLLNASSVLSWDARTMMPHGGSATRAKQMATLTVAARDLLCSDEMKRALDGAAGEVQGRADDDPEARMVSQVREAIDYHERIPSELLRRKTELSGIGHDSWAEAREKADFSIFAPALKDIVAVSREMAEAIGYEDHPYDALMYRFEPGTTTKELIPLFARLREGMQPLVDRIAQAEQPRADFITREYPADTQMAFALKMAERVGYDLHRGRLDTTVHPFEISFTRNDVRITTRVNPRYMPMSLFGALHEAGHAMYEQGADPAYVRTPLATDLVGLYAVSGVSFGAHESQSRLWENHVGRSRAFWRNHFGDLQAAYPGTLDDVDAEEFYRAINRSRPSLIRVESDELTYDFHIMLRVEIERRMIDGSLDVDDLPEAWNAEMKRSLGIDVPDDAQGVLQDVHWSSGQIGTFCNYTIGNVMAAQLFETATSEQPGIRDALEAADYGPLKDWLDEHVCRHGRRFTRDELLERATGRALDPEPYLRHLNAKYSEIYGLAA</sequence>
<keyword evidence="1" id="KW-0645">Protease</keyword>
<keyword evidence="1 4" id="KW-0121">Carboxypeptidase</keyword>
<evidence type="ECO:0000313" key="4">
    <source>
        <dbReference type="EMBL" id="SHI66379.1"/>
    </source>
</evidence>
<dbReference type="STRING" id="1447782.SAMN05444417_1446"/>
<dbReference type="RefSeq" id="WP_073327415.1">
    <property type="nucleotide sequence ID" value="NZ_FQYO01000002.1"/>
</dbReference>
<dbReference type="AlphaFoldDB" id="A0A1M6CZI1"/>
<feature type="active site" description="Proton donor/acceptor" evidence="3">
    <location>
        <position position="263"/>
    </location>
</feature>
<keyword evidence="5" id="KW-1185">Reference proteome</keyword>
<feature type="binding site" evidence="2">
    <location>
        <position position="301"/>
    </location>
    <ligand>
        <name>Zn(2+)</name>
        <dbReference type="ChEBI" id="CHEBI:29105"/>
        <note>catalytic</note>
    </ligand>
</feature>
<organism evidence="4 5">
    <name type="scientific">Wenxinia saemankumensis</name>
    <dbReference type="NCBI Taxonomy" id="1447782"/>
    <lineage>
        <taxon>Bacteria</taxon>
        <taxon>Pseudomonadati</taxon>
        <taxon>Pseudomonadota</taxon>
        <taxon>Alphaproteobacteria</taxon>
        <taxon>Rhodobacterales</taxon>
        <taxon>Roseobacteraceae</taxon>
        <taxon>Wenxinia</taxon>
    </lineage>
</organism>
<dbReference type="OrthoDB" id="9772308at2"/>
<dbReference type="EMBL" id="FQYO01000002">
    <property type="protein sequence ID" value="SHI66379.1"/>
    <property type="molecule type" value="Genomic_DNA"/>
</dbReference>
<dbReference type="PIRSF" id="PIRSF006615">
    <property type="entry name" value="Zn_crbxpep_Taq"/>
    <property type="match status" value="1"/>
</dbReference>
<dbReference type="GO" id="GO:0046872">
    <property type="term" value="F:metal ion binding"/>
    <property type="evidence" value="ECO:0007669"/>
    <property type="project" value="UniProtKB-KW"/>
</dbReference>
<evidence type="ECO:0000313" key="5">
    <source>
        <dbReference type="Proteomes" id="UP000184292"/>
    </source>
</evidence>
<dbReference type="SUPFAM" id="SSF55486">
    <property type="entry name" value="Metalloproteases ('zincins'), catalytic domain"/>
    <property type="match status" value="1"/>
</dbReference>
<keyword evidence="2" id="KW-0862">Zinc</keyword>
<feature type="binding site" evidence="2">
    <location>
        <position position="262"/>
    </location>
    <ligand>
        <name>Zn(2+)</name>
        <dbReference type="ChEBI" id="CHEBI:29105"/>
        <note>catalytic</note>
    </ligand>
</feature>
<dbReference type="GO" id="GO:0006508">
    <property type="term" value="P:proteolysis"/>
    <property type="evidence" value="ECO:0007669"/>
    <property type="project" value="UniProtKB-UniRule"/>
</dbReference>
<dbReference type="InterPro" id="IPR001333">
    <property type="entry name" value="Peptidase_M32_Taq"/>
</dbReference>
<name>A0A1M6CZI1_9RHOB</name>
<protein>
    <recommendedName>
        <fullName evidence="1">Metal-dependent carboxypeptidase</fullName>
        <ecNumber evidence="1">3.4.17.19</ecNumber>
    </recommendedName>
</protein>
<feature type="binding site" evidence="2">
    <location>
        <position position="266"/>
    </location>
    <ligand>
        <name>Zn(2+)</name>
        <dbReference type="ChEBI" id="CHEBI:29105"/>
        <note>catalytic</note>
    </ligand>
</feature>
<evidence type="ECO:0000256" key="1">
    <source>
        <dbReference type="PIRNR" id="PIRNR006615"/>
    </source>
</evidence>
<dbReference type="EC" id="3.4.17.19" evidence="1"/>
<comment type="similarity">
    <text evidence="1">Belongs to the peptidase M32 family.</text>
</comment>
<dbReference type="PRINTS" id="PR00998">
    <property type="entry name" value="CRBOXYPTASET"/>
</dbReference>
<dbReference type="CDD" id="cd06460">
    <property type="entry name" value="M32_Taq"/>
    <property type="match status" value="1"/>
</dbReference>
<evidence type="ECO:0000256" key="2">
    <source>
        <dbReference type="PIRSR" id="PIRSR006615-1"/>
    </source>
</evidence>
<accession>A0A1M6CZI1</accession>
<dbReference type="PROSITE" id="PS52034">
    <property type="entry name" value="PEPTIDASE_M32"/>
    <property type="match status" value="1"/>
</dbReference>